<reference evidence="1" key="1">
    <citation type="submission" date="2023-08" db="EMBL/GenBank/DDBJ databases">
        <authorList>
            <person name="Chen Y."/>
            <person name="Shah S."/>
            <person name="Dougan E. K."/>
            <person name="Thang M."/>
            <person name="Chan C."/>
        </authorList>
    </citation>
    <scope>NUCLEOTIDE SEQUENCE</scope>
</reference>
<proteinExistence type="predicted"/>
<dbReference type="AlphaFoldDB" id="A0AA36NCT3"/>
<name>A0AA36NCT3_9DINO</name>
<keyword evidence="2" id="KW-1185">Reference proteome</keyword>
<dbReference type="Proteomes" id="UP001178507">
    <property type="component" value="Unassembled WGS sequence"/>
</dbReference>
<protein>
    <submittedName>
        <fullName evidence="1">Uncharacterized protein</fullName>
    </submittedName>
</protein>
<sequence>MAYTAAVWKDEPSKSETQKRVNMKLRNEFVTEMTPLLADPSWSNTQRLQYIRELANGQATSDPAVFFDETVYDCFFKPYIHEKNGKFSFANNPWTLCVARCIDARGALLNQSNFPVLQWYQNEQRLQQLARVGEFVQGTLRKNHQLSVKEKQDRRHVETICRRHGWQQRWHPKEGEPYFKRLLSWSNDAVKRSIQKLREDKRRNNKRYQLDMPWCIYLEMLRNANAHFSWKTRADYEELLFHCLPPRSDLLLAALRNFTLSRPQVRARSRASLGCFGGRLRVFGALPIPSHSRPCLCALAASAVASSYQPEPCGCSIPRACAFRSPQNYRAGVTLAC</sequence>
<gene>
    <name evidence="1" type="ORF">EVOR1521_LOCUS25325</name>
</gene>
<accession>A0AA36NCT3</accession>
<comment type="caution">
    <text evidence="1">The sequence shown here is derived from an EMBL/GenBank/DDBJ whole genome shotgun (WGS) entry which is preliminary data.</text>
</comment>
<evidence type="ECO:0000313" key="1">
    <source>
        <dbReference type="EMBL" id="CAJ1402427.1"/>
    </source>
</evidence>
<dbReference type="EMBL" id="CAUJNA010003451">
    <property type="protein sequence ID" value="CAJ1402427.1"/>
    <property type="molecule type" value="Genomic_DNA"/>
</dbReference>
<organism evidence="1 2">
    <name type="scientific">Effrenium voratum</name>
    <dbReference type="NCBI Taxonomy" id="2562239"/>
    <lineage>
        <taxon>Eukaryota</taxon>
        <taxon>Sar</taxon>
        <taxon>Alveolata</taxon>
        <taxon>Dinophyceae</taxon>
        <taxon>Suessiales</taxon>
        <taxon>Symbiodiniaceae</taxon>
        <taxon>Effrenium</taxon>
    </lineage>
</organism>
<evidence type="ECO:0000313" key="2">
    <source>
        <dbReference type="Proteomes" id="UP001178507"/>
    </source>
</evidence>